<evidence type="ECO:0000313" key="8">
    <source>
        <dbReference type="EMBL" id="KAF1976198.1"/>
    </source>
</evidence>
<evidence type="ECO:0000256" key="3">
    <source>
        <dbReference type="ARBA" id="ARBA00022989"/>
    </source>
</evidence>
<feature type="transmembrane region" description="Helical" evidence="6">
    <location>
        <begin position="154"/>
        <end position="173"/>
    </location>
</feature>
<proteinExistence type="inferred from homology"/>
<feature type="transmembrane region" description="Helical" evidence="6">
    <location>
        <begin position="210"/>
        <end position="230"/>
    </location>
</feature>
<keyword evidence="3 6" id="KW-1133">Transmembrane helix</keyword>
<reference evidence="8" key="1">
    <citation type="journal article" date="2020" name="Stud. Mycol.">
        <title>101 Dothideomycetes genomes: a test case for predicting lifestyles and emergence of pathogens.</title>
        <authorList>
            <person name="Haridas S."/>
            <person name="Albert R."/>
            <person name="Binder M."/>
            <person name="Bloem J."/>
            <person name="Labutti K."/>
            <person name="Salamov A."/>
            <person name="Andreopoulos B."/>
            <person name="Baker S."/>
            <person name="Barry K."/>
            <person name="Bills G."/>
            <person name="Bluhm B."/>
            <person name="Cannon C."/>
            <person name="Castanera R."/>
            <person name="Culley D."/>
            <person name="Daum C."/>
            <person name="Ezra D."/>
            <person name="Gonzalez J."/>
            <person name="Henrissat B."/>
            <person name="Kuo A."/>
            <person name="Liang C."/>
            <person name="Lipzen A."/>
            <person name="Lutzoni F."/>
            <person name="Magnuson J."/>
            <person name="Mondo S."/>
            <person name="Nolan M."/>
            <person name="Ohm R."/>
            <person name="Pangilinan J."/>
            <person name="Park H.-J."/>
            <person name="Ramirez L."/>
            <person name="Alfaro M."/>
            <person name="Sun H."/>
            <person name="Tritt A."/>
            <person name="Yoshinaga Y."/>
            <person name="Zwiers L.-H."/>
            <person name="Turgeon B."/>
            <person name="Goodwin S."/>
            <person name="Spatafora J."/>
            <person name="Crous P."/>
            <person name="Grigoriev I."/>
        </authorList>
    </citation>
    <scope>NUCLEOTIDE SEQUENCE</scope>
    <source>
        <strain evidence="8">CBS 107.79</strain>
    </source>
</reference>
<evidence type="ECO:0000313" key="9">
    <source>
        <dbReference type="Proteomes" id="UP000800036"/>
    </source>
</evidence>
<feature type="transmembrane region" description="Helical" evidence="6">
    <location>
        <begin position="121"/>
        <end position="142"/>
    </location>
</feature>
<name>A0A6A5VHP5_9PLEO</name>
<protein>
    <recommendedName>
        <fullName evidence="7">Rhodopsin domain-containing protein</fullName>
    </recommendedName>
</protein>
<dbReference type="OrthoDB" id="444631at2759"/>
<evidence type="ECO:0000256" key="5">
    <source>
        <dbReference type="ARBA" id="ARBA00038359"/>
    </source>
</evidence>
<dbReference type="InterPro" id="IPR049326">
    <property type="entry name" value="Rhodopsin_dom_fungi"/>
</dbReference>
<feature type="domain" description="Rhodopsin" evidence="7">
    <location>
        <begin position="58"/>
        <end position="304"/>
    </location>
</feature>
<keyword evidence="9" id="KW-1185">Reference proteome</keyword>
<comment type="subcellular location">
    <subcellularLocation>
        <location evidence="1">Membrane</location>
        <topology evidence="1">Multi-pass membrane protein</topology>
    </subcellularLocation>
</comment>
<dbReference type="Pfam" id="PF20684">
    <property type="entry name" value="Fung_rhodopsin"/>
    <property type="match status" value="1"/>
</dbReference>
<dbReference type="InterPro" id="IPR052337">
    <property type="entry name" value="SAT4-like"/>
</dbReference>
<evidence type="ECO:0000256" key="6">
    <source>
        <dbReference type="SAM" id="Phobius"/>
    </source>
</evidence>
<gene>
    <name evidence="8" type="ORF">BU23DRAFT_42945</name>
</gene>
<organism evidence="8 9">
    <name type="scientific">Bimuria novae-zelandiae CBS 107.79</name>
    <dbReference type="NCBI Taxonomy" id="1447943"/>
    <lineage>
        <taxon>Eukaryota</taxon>
        <taxon>Fungi</taxon>
        <taxon>Dikarya</taxon>
        <taxon>Ascomycota</taxon>
        <taxon>Pezizomycotina</taxon>
        <taxon>Dothideomycetes</taxon>
        <taxon>Pleosporomycetidae</taxon>
        <taxon>Pleosporales</taxon>
        <taxon>Massarineae</taxon>
        <taxon>Didymosphaeriaceae</taxon>
        <taxon>Bimuria</taxon>
    </lineage>
</organism>
<dbReference type="GO" id="GO:0016020">
    <property type="term" value="C:membrane"/>
    <property type="evidence" value="ECO:0007669"/>
    <property type="project" value="UniProtKB-SubCell"/>
</dbReference>
<feature type="transmembrane region" description="Helical" evidence="6">
    <location>
        <begin position="75"/>
        <end position="94"/>
    </location>
</feature>
<dbReference type="PANTHER" id="PTHR33048:SF158">
    <property type="entry name" value="MEMBRANE PROTEIN PTH11-LIKE, PUTATIVE-RELATED"/>
    <property type="match status" value="1"/>
</dbReference>
<sequence length="375" mass="41627">MAGSDIPRWMWALADDFPFGQPPEGITPNFEHPKLVGYHSITIACSICIVLVVLFGAARLYTKIRIIRKPSIDDYFFWITLPMLLVVLSLYIYLDNHGAYGYHSWDIKIRVLTKPILVCTFLHQMFLPATTWLVKATLMFLILSAFKSIKWLRIMCWVGIVTTFIFYAANFAIQVASCRPRGGTDRVSFLAGMASRECAGSDSLIQKMSLGTAVFGLVSDIYILIIPLPAVRKLNIRKKKKAGVYVIFSSGALACLASILSLSFRIRSYGTTDLTVASIPNMASHMVELTVGLIITCIAPVSKLARIVIDKRFPTLLGSTYQTAPGEHPVSMKPRRKHFPGGLSELDSMKTFGTTVDSEVKTSSSLEVLRVSETR</sequence>
<dbReference type="PANTHER" id="PTHR33048">
    <property type="entry name" value="PTH11-LIKE INTEGRAL MEMBRANE PROTEIN (AFU_ORTHOLOGUE AFUA_5G11245)"/>
    <property type="match status" value="1"/>
</dbReference>
<dbReference type="Proteomes" id="UP000800036">
    <property type="component" value="Unassembled WGS sequence"/>
</dbReference>
<evidence type="ECO:0000256" key="4">
    <source>
        <dbReference type="ARBA" id="ARBA00023136"/>
    </source>
</evidence>
<feature type="transmembrane region" description="Helical" evidence="6">
    <location>
        <begin position="282"/>
        <end position="302"/>
    </location>
</feature>
<comment type="similarity">
    <text evidence="5">Belongs to the SAT4 family.</text>
</comment>
<accession>A0A6A5VHP5</accession>
<keyword evidence="2 6" id="KW-0812">Transmembrane</keyword>
<dbReference type="EMBL" id="ML976667">
    <property type="protein sequence ID" value="KAF1976198.1"/>
    <property type="molecule type" value="Genomic_DNA"/>
</dbReference>
<feature type="transmembrane region" description="Helical" evidence="6">
    <location>
        <begin position="36"/>
        <end position="55"/>
    </location>
</feature>
<dbReference type="AlphaFoldDB" id="A0A6A5VHP5"/>
<keyword evidence="4 6" id="KW-0472">Membrane</keyword>
<evidence type="ECO:0000259" key="7">
    <source>
        <dbReference type="Pfam" id="PF20684"/>
    </source>
</evidence>
<feature type="transmembrane region" description="Helical" evidence="6">
    <location>
        <begin position="242"/>
        <end position="262"/>
    </location>
</feature>
<evidence type="ECO:0000256" key="1">
    <source>
        <dbReference type="ARBA" id="ARBA00004141"/>
    </source>
</evidence>
<evidence type="ECO:0000256" key="2">
    <source>
        <dbReference type="ARBA" id="ARBA00022692"/>
    </source>
</evidence>